<reference evidence="9 10" key="1">
    <citation type="journal article" date="2024" name="IMA Fungus">
        <title>IMA Genome - F19 : A genome assembly and annotation guide to empower mycologists, including annotated draft genome sequences of Ceratocystis pirilliformis, Diaporthe australafricana, Fusarium ophioides, Paecilomyces lecythidis, and Sporothrix stenoceras.</title>
        <authorList>
            <person name="Aylward J."/>
            <person name="Wilson A.M."/>
            <person name="Visagie C.M."/>
            <person name="Spraker J."/>
            <person name="Barnes I."/>
            <person name="Buitendag C."/>
            <person name="Ceriani C."/>
            <person name="Del Mar Angel L."/>
            <person name="du Plessis D."/>
            <person name="Fuchs T."/>
            <person name="Gasser K."/>
            <person name="Kramer D."/>
            <person name="Li W."/>
            <person name="Munsamy K."/>
            <person name="Piso A."/>
            <person name="Price J.L."/>
            <person name="Sonnekus B."/>
            <person name="Thomas C."/>
            <person name="van der Nest A."/>
            <person name="van Dijk A."/>
            <person name="van Heerden A."/>
            <person name="van Vuuren N."/>
            <person name="Yilmaz N."/>
            <person name="Duong T.A."/>
            <person name="van der Merwe N.A."/>
            <person name="Wingfield M.J."/>
            <person name="Wingfield B.D."/>
        </authorList>
    </citation>
    <scope>NUCLEOTIDE SEQUENCE [LARGE SCALE GENOMIC DNA]</scope>
    <source>
        <strain evidence="9 10">CMW 18167</strain>
    </source>
</reference>
<evidence type="ECO:0000256" key="8">
    <source>
        <dbReference type="ARBA" id="ARBA00035045"/>
    </source>
</evidence>
<evidence type="ECO:0000256" key="4">
    <source>
        <dbReference type="ARBA" id="ARBA00023004"/>
    </source>
</evidence>
<evidence type="ECO:0000313" key="10">
    <source>
        <dbReference type="Proteomes" id="UP001583193"/>
    </source>
</evidence>
<gene>
    <name evidence="9" type="ORF">Plec18167_007598</name>
</gene>
<comment type="cofactor">
    <cofactor evidence="1">
        <name>Fe(2+)</name>
        <dbReference type="ChEBI" id="CHEBI:29033"/>
    </cofactor>
</comment>
<dbReference type="InterPro" id="IPR047869">
    <property type="entry name" value="YdcJ_bac-like"/>
</dbReference>
<dbReference type="CDD" id="cd16348">
    <property type="entry name" value="VOC_YdcJ_like"/>
    <property type="match status" value="1"/>
</dbReference>
<dbReference type="PANTHER" id="PTHR39479">
    <property type="match status" value="1"/>
</dbReference>
<organism evidence="9 10">
    <name type="scientific">Paecilomyces lecythidis</name>
    <dbReference type="NCBI Taxonomy" id="3004212"/>
    <lineage>
        <taxon>Eukaryota</taxon>
        <taxon>Fungi</taxon>
        <taxon>Dikarya</taxon>
        <taxon>Ascomycota</taxon>
        <taxon>Pezizomycotina</taxon>
        <taxon>Eurotiomycetes</taxon>
        <taxon>Eurotiomycetidae</taxon>
        <taxon>Eurotiales</taxon>
        <taxon>Thermoascaceae</taxon>
        <taxon>Paecilomyces</taxon>
    </lineage>
</organism>
<accession>A0ABR3X2M9</accession>
<comment type="similarity">
    <text evidence="5">Belongs to the 2-oxoadipate dioxygenase/decarboxylase family.</text>
</comment>
<keyword evidence="4" id="KW-0408">Iron</keyword>
<name>A0ABR3X2M9_9EURO</name>
<dbReference type="SMART" id="SM01150">
    <property type="entry name" value="DUF1338"/>
    <property type="match status" value="1"/>
</dbReference>
<protein>
    <recommendedName>
        <fullName evidence="7">2-oxoadipate dioxygenase/decarboxylase</fullName>
        <ecNumber evidence="6">1.13.11.93</ecNumber>
    </recommendedName>
    <alternativeName>
        <fullName evidence="8">2-hydroxyglutarate synthase</fullName>
    </alternativeName>
</protein>
<sequence>MSSEHSWDAAELRTRFSLALSDMYKTEVPLYGKLVEIVQQVDNTVLRKEGRDLNDLPSRHHLERHGAIRLGTEHELQMIKRLFAIFGMYAVGYYDLRIVGFPLHATAFRPITEEALMRNPFRVFTSVLRKDQITASIRGTVEAIPEKRNLFSPRLMEIIEHAENGMMCDKNADDLIPEALKVFRWHSRSTVPLEDYLKLKQEHLMIADIICFPSAHINHLTPRSLDINLVQDEMIKAGLPAKERIEGPPSRQCPILLRQTSFKALEELVTFYNADGDFVNGTHTARFGEVEQRGAAVTRKGRKLYDQLLAHAVQNTAPTDPDYPQKFDHHLVDAFSNYPDIWERLRTQGLVYMRYRATETGKAYMAKRPADISLCPNIEDLLSRGFVNYEPITYEDLLPLSAAGIFRSNLGEDSHEKLSIQQAENGLLELEKALGCKPLDEFDLYDQLQEQSIRECTEDLRLEKILL</sequence>
<evidence type="ECO:0000256" key="2">
    <source>
        <dbReference type="ARBA" id="ARBA00022964"/>
    </source>
</evidence>
<dbReference type="PANTHER" id="PTHR39479:SF2">
    <property type="entry name" value="2-OXOADIPATE DIOXYGENASE_DECARBOXYLASE"/>
    <property type="match status" value="1"/>
</dbReference>
<dbReference type="InterPro" id="IPR009770">
    <property type="entry name" value="HGLS"/>
</dbReference>
<evidence type="ECO:0000256" key="3">
    <source>
        <dbReference type="ARBA" id="ARBA00023002"/>
    </source>
</evidence>
<evidence type="ECO:0000256" key="6">
    <source>
        <dbReference type="ARBA" id="ARBA00035023"/>
    </source>
</evidence>
<dbReference type="Gene3D" id="3.10.180.80">
    <property type="entry name" value="Uncharacterised protein PF07063, DUF1338"/>
    <property type="match status" value="1"/>
</dbReference>
<proteinExistence type="inferred from homology"/>
<evidence type="ECO:0000256" key="7">
    <source>
        <dbReference type="ARBA" id="ARBA00035034"/>
    </source>
</evidence>
<keyword evidence="10" id="KW-1185">Reference proteome</keyword>
<keyword evidence="3" id="KW-0560">Oxidoreductase</keyword>
<dbReference type="EMBL" id="JAVDPF010000032">
    <property type="protein sequence ID" value="KAL1870080.1"/>
    <property type="molecule type" value="Genomic_DNA"/>
</dbReference>
<comment type="caution">
    <text evidence="9">The sequence shown here is derived from an EMBL/GenBank/DDBJ whole genome shotgun (WGS) entry which is preliminary data.</text>
</comment>
<dbReference type="EC" id="1.13.11.93" evidence="6"/>
<dbReference type="Proteomes" id="UP001583193">
    <property type="component" value="Unassembled WGS sequence"/>
</dbReference>
<evidence type="ECO:0000256" key="5">
    <source>
        <dbReference type="ARBA" id="ARBA00035013"/>
    </source>
</evidence>
<dbReference type="Pfam" id="PF07063">
    <property type="entry name" value="HGLS"/>
    <property type="match status" value="1"/>
</dbReference>
<evidence type="ECO:0000256" key="1">
    <source>
        <dbReference type="ARBA" id="ARBA00001954"/>
    </source>
</evidence>
<keyword evidence="2" id="KW-0223">Dioxygenase</keyword>
<evidence type="ECO:0000313" key="9">
    <source>
        <dbReference type="EMBL" id="KAL1870080.1"/>
    </source>
</evidence>